<comment type="caution">
    <text evidence="9">The sequence shown here is derived from an EMBL/GenBank/DDBJ whole genome shotgun (WGS) entry which is preliminary data.</text>
</comment>
<name>A0A1E5V6A1_9POAL</name>
<evidence type="ECO:0000313" key="9">
    <source>
        <dbReference type="EMBL" id="OEL20693.1"/>
    </source>
</evidence>
<evidence type="ECO:0000256" key="7">
    <source>
        <dbReference type="ARBA" id="ARBA00024340"/>
    </source>
</evidence>
<evidence type="ECO:0000256" key="1">
    <source>
        <dbReference type="ARBA" id="ARBA00004162"/>
    </source>
</evidence>
<proteinExistence type="inferred from homology"/>
<dbReference type="Proteomes" id="UP000095767">
    <property type="component" value="Unassembled WGS sequence"/>
</dbReference>
<dbReference type="GO" id="GO:0005886">
    <property type="term" value="C:plasma membrane"/>
    <property type="evidence" value="ECO:0007669"/>
    <property type="project" value="UniProtKB-SubCell"/>
</dbReference>
<comment type="similarity">
    <text evidence="7">Belongs to the DVL/RTFL small polypeptides family.</text>
</comment>
<reference evidence="9 10" key="1">
    <citation type="submission" date="2016-09" db="EMBL/GenBank/DDBJ databases">
        <title>The draft genome of Dichanthelium oligosanthes: A C3 panicoid grass species.</title>
        <authorList>
            <person name="Studer A.J."/>
            <person name="Schnable J.C."/>
            <person name="Brutnell T.P."/>
        </authorList>
    </citation>
    <scope>NUCLEOTIDE SEQUENCE [LARGE SCALE GENOMIC DNA]</scope>
    <source>
        <strain evidence="10">cv. Kellogg 1175</strain>
        <tissue evidence="9">Leaf</tissue>
    </source>
</reference>
<evidence type="ECO:0000256" key="3">
    <source>
        <dbReference type="ARBA" id="ARBA00022475"/>
    </source>
</evidence>
<accession>A0A1E5V6A1</accession>
<dbReference type="OrthoDB" id="661919at2759"/>
<feature type="region of interest" description="Disordered" evidence="8">
    <location>
        <begin position="1"/>
        <end position="37"/>
    </location>
</feature>
<evidence type="ECO:0000256" key="8">
    <source>
        <dbReference type="SAM" id="MobiDB-lite"/>
    </source>
</evidence>
<keyword evidence="6" id="KW-0472">Membrane</keyword>
<keyword evidence="10" id="KW-1185">Reference proteome</keyword>
<evidence type="ECO:0000256" key="4">
    <source>
        <dbReference type="ARBA" id="ARBA00022692"/>
    </source>
</evidence>
<sequence>MNPGRPYLNNGIPHSPALNEAAKPATIPHPPLTSSASDPLTAIHHKLAATIVHLGHQLIKVSSMESISASVPRSVCSAAYRRRRQKPGGSPAGRCNAMLKEHKTRLYILGRCVTMLLCWHDHDAD</sequence>
<dbReference type="GO" id="GO:0048367">
    <property type="term" value="P:shoot system development"/>
    <property type="evidence" value="ECO:0007669"/>
    <property type="project" value="UniProtKB-ARBA"/>
</dbReference>
<dbReference type="InterPro" id="IPR051525">
    <property type="entry name" value="DVL_RTFL_regulatory"/>
</dbReference>
<dbReference type="EMBL" id="LWDX02049916">
    <property type="protein sequence ID" value="OEL20693.1"/>
    <property type="molecule type" value="Genomic_DNA"/>
</dbReference>
<keyword evidence="4" id="KW-0812">Transmembrane</keyword>
<dbReference type="PANTHER" id="PTHR33102">
    <property type="entry name" value="DVL19-RELATED-RELATED"/>
    <property type="match status" value="1"/>
</dbReference>
<evidence type="ECO:0000256" key="5">
    <source>
        <dbReference type="ARBA" id="ARBA00022989"/>
    </source>
</evidence>
<gene>
    <name evidence="9" type="ORF">BAE44_0018288</name>
</gene>
<evidence type="ECO:0000313" key="10">
    <source>
        <dbReference type="Proteomes" id="UP000095767"/>
    </source>
</evidence>
<dbReference type="InterPro" id="IPR012552">
    <property type="entry name" value="DVL"/>
</dbReference>
<keyword evidence="2" id="KW-0217">Developmental protein</keyword>
<dbReference type="AlphaFoldDB" id="A0A1E5V6A1"/>
<comment type="subcellular location">
    <subcellularLocation>
        <location evidence="1">Cell membrane</location>
        <topology evidence="1">Single-pass membrane protein</topology>
    </subcellularLocation>
</comment>
<dbReference type="Pfam" id="PF08137">
    <property type="entry name" value="DVL"/>
    <property type="match status" value="1"/>
</dbReference>
<keyword evidence="5" id="KW-1133">Transmembrane helix</keyword>
<keyword evidence="3" id="KW-1003">Cell membrane</keyword>
<dbReference type="GO" id="GO:0008285">
    <property type="term" value="P:negative regulation of cell population proliferation"/>
    <property type="evidence" value="ECO:0007669"/>
    <property type="project" value="InterPro"/>
</dbReference>
<evidence type="ECO:0000256" key="6">
    <source>
        <dbReference type="ARBA" id="ARBA00023136"/>
    </source>
</evidence>
<evidence type="ECO:0000256" key="2">
    <source>
        <dbReference type="ARBA" id="ARBA00022473"/>
    </source>
</evidence>
<organism evidence="9 10">
    <name type="scientific">Dichanthelium oligosanthes</name>
    <dbReference type="NCBI Taxonomy" id="888268"/>
    <lineage>
        <taxon>Eukaryota</taxon>
        <taxon>Viridiplantae</taxon>
        <taxon>Streptophyta</taxon>
        <taxon>Embryophyta</taxon>
        <taxon>Tracheophyta</taxon>
        <taxon>Spermatophyta</taxon>
        <taxon>Magnoliopsida</taxon>
        <taxon>Liliopsida</taxon>
        <taxon>Poales</taxon>
        <taxon>Poaceae</taxon>
        <taxon>PACMAD clade</taxon>
        <taxon>Panicoideae</taxon>
        <taxon>Panicodae</taxon>
        <taxon>Paniceae</taxon>
        <taxon>Dichantheliinae</taxon>
        <taxon>Dichanthelium</taxon>
    </lineage>
</organism>
<protein>
    <submittedName>
        <fullName evidence="9">Uncharacterized protein</fullName>
    </submittedName>
</protein>